<proteinExistence type="predicted"/>
<evidence type="ECO:0000313" key="2">
    <source>
        <dbReference type="EMBL" id="RXM28450.1"/>
    </source>
</evidence>
<keyword evidence="3" id="KW-1185">Reference proteome</keyword>
<dbReference type="Proteomes" id="UP000289886">
    <property type="component" value="Unassembled WGS sequence"/>
</dbReference>
<organism evidence="2 3">
    <name type="scientific">Acipenser ruthenus</name>
    <name type="common">Sterlet sturgeon</name>
    <dbReference type="NCBI Taxonomy" id="7906"/>
    <lineage>
        <taxon>Eukaryota</taxon>
        <taxon>Metazoa</taxon>
        <taxon>Chordata</taxon>
        <taxon>Craniata</taxon>
        <taxon>Vertebrata</taxon>
        <taxon>Euteleostomi</taxon>
        <taxon>Actinopterygii</taxon>
        <taxon>Chondrostei</taxon>
        <taxon>Acipenseriformes</taxon>
        <taxon>Acipenseridae</taxon>
        <taxon>Acipenser</taxon>
    </lineage>
</organism>
<gene>
    <name evidence="2" type="ORF">EOD39_2592</name>
</gene>
<protein>
    <submittedName>
        <fullName evidence="2">Uncharacterized protein</fullName>
    </submittedName>
</protein>
<sequence>MANNQGIKDCPLFTRLHKSANARKTKEPSQGLGESSQTAASAAIEAAPVATPAPNSVELLPEILAELKSLSSRFDTKFDVFDGCLNAIVSSVTTQENSLTEIVQRINVLGTRIETAAGRIAGLETAIPANDLLLNSLKNKMAQLEEKVDDIENRGISKNAACLA</sequence>
<comment type="caution">
    <text evidence="2">The sequence shown here is derived from an EMBL/GenBank/DDBJ whole genome shotgun (WGS) entry which is preliminary data.</text>
</comment>
<dbReference type="EMBL" id="SCEB01215642">
    <property type="protein sequence ID" value="RXM28450.1"/>
    <property type="molecule type" value="Genomic_DNA"/>
</dbReference>
<dbReference type="AlphaFoldDB" id="A0A444TZW4"/>
<name>A0A444TZW4_ACIRT</name>
<accession>A0A444TZW4</accession>
<evidence type="ECO:0000256" key="1">
    <source>
        <dbReference type="SAM" id="MobiDB-lite"/>
    </source>
</evidence>
<reference evidence="2 3" key="1">
    <citation type="submission" date="2019-01" db="EMBL/GenBank/DDBJ databases">
        <title>Draft Genome and Complete Hox-Cluster Characterization of the Sterlet Sturgeon (Acipenser ruthenus).</title>
        <authorList>
            <person name="Wei Q."/>
        </authorList>
    </citation>
    <scope>NUCLEOTIDE SEQUENCE [LARGE SCALE GENOMIC DNA]</scope>
    <source>
        <strain evidence="2">WHYD16114868_AA</strain>
        <tissue evidence="2">Blood</tissue>
    </source>
</reference>
<feature type="region of interest" description="Disordered" evidence="1">
    <location>
        <begin position="19"/>
        <end position="38"/>
    </location>
</feature>
<dbReference type="Gene3D" id="1.20.5.340">
    <property type="match status" value="1"/>
</dbReference>
<evidence type="ECO:0000313" key="3">
    <source>
        <dbReference type="Proteomes" id="UP000289886"/>
    </source>
</evidence>